<organism evidence="2 3">
    <name type="scientific">Candidatus Magasanikbacteria bacterium RIFCSPLOWO2_01_FULL_40_15</name>
    <dbReference type="NCBI Taxonomy" id="1798686"/>
    <lineage>
        <taxon>Bacteria</taxon>
        <taxon>Candidatus Magasanikiibacteriota</taxon>
    </lineage>
</organism>
<dbReference type="EMBL" id="MFQH01000024">
    <property type="protein sequence ID" value="OGH77389.1"/>
    <property type="molecule type" value="Genomic_DNA"/>
</dbReference>
<dbReference type="AlphaFoldDB" id="A0A1F6N0D8"/>
<accession>A0A1F6N0D8</accession>
<protein>
    <recommendedName>
        <fullName evidence="4">DUF192 domain-containing protein</fullName>
    </recommendedName>
</protein>
<dbReference type="Gene3D" id="2.60.120.1140">
    <property type="entry name" value="Protein of unknown function DUF192"/>
    <property type="match status" value="1"/>
</dbReference>
<dbReference type="Pfam" id="PF02643">
    <property type="entry name" value="DUF192"/>
    <property type="match status" value="1"/>
</dbReference>
<evidence type="ECO:0000313" key="3">
    <source>
        <dbReference type="Proteomes" id="UP000177040"/>
    </source>
</evidence>
<gene>
    <name evidence="2" type="ORF">A2983_01650</name>
</gene>
<evidence type="ECO:0008006" key="4">
    <source>
        <dbReference type="Google" id="ProtNLM"/>
    </source>
</evidence>
<dbReference type="InterPro" id="IPR003795">
    <property type="entry name" value="DUF192"/>
</dbReference>
<dbReference type="PANTHER" id="PTHR37953">
    <property type="entry name" value="UPF0127 PROTEIN MJ1496"/>
    <property type="match status" value="1"/>
</dbReference>
<feature type="transmembrane region" description="Helical" evidence="1">
    <location>
        <begin position="12"/>
        <end position="34"/>
    </location>
</feature>
<keyword evidence="1" id="KW-1133">Transmembrane helix</keyword>
<evidence type="ECO:0000256" key="1">
    <source>
        <dbReference type="SAM" id="Phobius"/>
    </source>
</evidence>
<reference evidence="2 3" key="1">
    <citation type="journal article" date="2016" name="Nat. Commun.">
        <title>Thousands of microbial genomes shed light on interconnected biogeochemical processes in an aquifer system.</title>
        <authorList>
            <person name="Anantharaman K."/>
            <person name="Brown C.T."/>
            <person name="Hug L.A."/>
            <person name="Sharon I."/>
            <person name="Castelle C.J."/>
            <person name="Probst A.J."/>
            <person name="Thomas B.C."/>
            <person name="Singh A."/>
            <person name="Wilkins M.J."/>
            <person name="Karaoz U."/>
            <person name="Brodie E.L."/>
            <person name="Williams K.H."/>
            <person name="Hubbard S.S."/>
            <person name="Banfield J.F."/>
        </authorList>
    </citation>
    <scope>NUCLEOTIDE SEQUENCE [LARGE SCALE GENOMIC DNA]</scope>
</reference>
<evidence type="ECO:0000313" key="2">
    <source>
        <dbReference type="EMBL" id="OGH77389.1"/>
    </source>
</evidence>
<proteinExistence type="predicted"/>
<keyword evidence="1" id="KW-0472">Membrane</keyword>
<name>A0A1F6N0D8_9BACT</name>
<dbReference type="PANTHER" id="PTHR37953:SF1">
    <property type="entry name" value="UPF0127 PROTEIN MJ1496"/>
    <property type="match status" value="1"/>
</dbReference>
<dbReference type="InterPro" id="IPR038695">
    <property type="entry name" value="Saro_0823-like_sf"/>
</dbReference>
<dbReference type="Proteomes" id="UP000177040">
    <property type="component" value="Unassembled WGS sequence"/>
</dbReference>
<comment type="caution">
    <text evidence="2">The sequence shown here is derived from an EMBL/GenBank/DDBJ whole genome shotgun (WGS) entry which is preliminary data.</text>
</comment>
<keyword evidence="1" id="KW-0812">Transmembrane</keyword>
<sequence length="159" mass="18323">MSEINKERSIRHFKIIVVIFLIGFISVQAYKFYWPKTTVILKDTSLKVLVADNPYRHYKGLGGRTALAPYDGMLFVFAVPNKYGFVMRDTLFPIDIVWFLNGEVVDIAPNVPTELDIKETELRRYIPRKSANLVLELEAGWVEKYDLKIGDRLEIVGDP</sequence>